<dbReference type="Proteomes" id="UP001152803">
    <property type="component" value="Unassembled WGS sequence"/>
</dbReference>
<dbReference type="OrthoDB" id="78824at2759"/>
<evidence type="ECO:0000313" key="2">
    <source>
        <dbReference type="EMBL" id="KAJ8257010.1"/>
    </source>
</evidence>
<feature type="region of interest" description="Disordered" evidence="1">
    <location>
        <begin position="19"/>
        <end position="38"/>
    </location>
</feature>
<organism evidence="2 3">
    <name type="scientific">Conger conger</name>
    <name type="common">Conger eel</name>
    <name type="synonym">Muraena conger</name>
    <dbReference type="NCBI Taxonomy" id="82655"/>
    <lineage>
        <taxon>Eukaryota</taxon>
        <taxon>Metazoa</taxon>
        <taxon>Chordata</taxon>
        <taxon>Craniata</taxon>
        <taxon>Vertebrata</taxon>
        <taxon>Euteleostomi</taxon>
        <taxon>Actinopterygii</taxon>
        <taxon>Neopterygii</taxon>
        <taxon>Teleostei</taxon>
        <taxon>Anguilliformes</taxon>
        <taxon>Congridae</taxon>
        <taxon>Conger</taxon>
    </lineage>
</organism>
<dbReference type="AlphaFoldDB" id="A0A9Q1D3Q9"/>
<gene>
    <name evidence="2" type="ORF">COCON_G00191620</name>
</gene>
<feature type="region of interest" description="Disordered" evidence="1">
    <location>
        <begin position="53"/>
        <end position="78"/>
    </location>
</feature>
<name>A0A9Q1D3Q9_CONCO</name>
<evidence type="ECO:0000313" key="3">
    <source>
        <dbReference type="Proteomes" id="UP001152803"/>
    </source>
</evidence>
<feature type="compositionally biased region" description="Low complexity" evidence="1">
    <location>
        <begin position="53"/>
        <end position="68"/>
    </location>
</feature>
<feature type="compositionally biased region" description="Polar residues" evidence="1">
    <location>
        <begin position="69"/>
        <end position="78"/>
    </location>
</feature>
<comment type="caution">
    <text evidence="2">The sequence shown here is derived from an EMBL/GenBank/DDBJ whole genome shotgun (WGS) entry which is preliminary data.</text>
</comment>
<dbReference type="EMBL" id="JAFJMO010000014">
    <property type="protein sequence ID" value="KAJ8257010.1"/>
    <property type="molecule type" value="Genomic_DNA"/>
</dbReference>
<reference evidence="2" key="1">
    <citation type="journal article" date="2023" name="Science">
        <title>Genome structures resolve the early diversification of teleost fishes.</title>
        <authorList>
            <person name="Parey E."/>
            <person name="Louis A."/>
            <person name="Montfort J."/>
            <person name="Bouchez O."/>
            <person name="Roques C."/>
            <person name="Iampietro C."/>
            <person name="Lluch J."/>
            <person name="Castinel A."/>
            <person name="Donnadieu C."/>
            <person name="Desvignes T."/>
            <person name="Floi Bucao C."/>
            <person name="Jouanno E."/>
            <person name="Wen M."/>
            <person name="Mejri S."/>
            <person name="Dirks R."/>
            <person name="Jansen H."/>
            <person name="Henkel C."/>
            <person name="Chen W.J."/>
            <person name="Zahm M."/>
            <person name="Cabau C."/>
            <person name="Klopp C."/>
            <person name="Thompson A.W."/>
            <person name="Robinson-Rechavi M."/>
            <person name="Braasch I."/>
            <person name="Lecointre G."/>
            <person name="Bobe J."/>
            <person name="Postlethwait J.H."/>
            <person name="Berthelot C."/>
            <person name="Roest Crollius H."/>
            <person name="Guiguen Y."/>
        </authorList>
    </citation>
    <scope>NUCLEOTIDE SEQUENCE</scope>
    <source>
        <strain evidence="2">Concon-B</strain>
    </source>
</reference>
<keyword evidence="3" id="KW-1185">Reference proteome</keyword>
<evidence type="ECO:0000256" key="1">
    <source>
        <dbReference type="SAM" id="MobiDB-lite"/>
    </source>
</evidence>
<accession>A0A9Q1D3Q9</accession>
<protein>
    <submittedName>
        <fullName evidence="2">Uncharacterized protein</fullName>
    </submittedName>
</protein>
<proteinExistence type="predicted"/>
<sequence>MLGEEDVNRLEGFSFLRNTSLDEGEGHRFDSQHFQLRPPEPVYSTVNKLCDRAPSPATTPPSSVTKASCTLSPSPTST</sequence>